<keyword evidence="2" id="KW-1185">Reference proteome</keyword>
<gene>
    <name evidence="1" type="ORF">VCB98_12575</name>
</gene>
<comment type="caution">
    <text evidence="1">The sequence shown here is derived from an EMBL/GenBank/DDBJ whole genome shotgun (WGS) entry which is preliminary data.</text>
</comment>
<proteinExistence type="predicted"/>
<sequence>MKSQELLVAMKLASLGIHEARRASKDIAPKAFAIRLPDEQDGDWQPWSIDHGIPPIHAEVSATNWTHRDLAKSLNISLSACNRAIHGGLARGLLRRSPRNHQILPNAAALEEFLIHGAKYVFPTEYKAEARGLPTCFAAPVLSDHLSSAGSQIYVWPDPFGNTQGTVLVPLNEAVVTSVKGDPILYGLLALFDSIRSGQARERNLAIEQLKKELSWL</sequence>
<name>A0AAP6MKN7_9GAMM</name>
<evidence type="ECO:0000313" key="1">
    <source>
        <dbReference type="EMBL" id="MEA5446654.1"/>
    </source>
</evidence>
<evidence type="ECO:0000313" key="2">
    <source>
        <dbReference type="Proteomes" id="UP001302316"/>
    </source>
</evidence>
<organism evidence="1 2">
    <name type="scientific">Natronospira elongata</name>
    <dbReference type="NCBI Taxonomy" id="3110268"/>
    <lineage>
        <taxon>Bacteria</taxon>
        <taxon>Pseudomonadati</taxon>
        <taxon>Pseudomonadota</taxon>
        <taxon>Gammaproteobacteria</taxon>
        <taxon>Natronospirales</taxon>
        <taxon>Natronospiraceae</taxon>
        <taxon>Natronospira</taxon>
    </lineage>
</organism>
<dbReference type="AlphaFoldDB" id="A0AAP6MKN7"/>
<dbReference type="RefSeq" id="WP_346053073.1">
    <property type="nucleotide sequence ID" value="NZ_JAYGII010000045.1"/>
</dbReference>
<dbReference type="Proteomes" id="UP001302316">
    <property type="component" value="Unassembled WGS sequence"/>
</dbReference>
<dbReference type="EMBL" id="JAYGII010000045">
    <property type="protein sequence ID" value="MEA5446654.1"/>
    <property type="molecule type" value="Genomic_DNA"/>
</dbReference>
<accession>A0AAP6MKN7</accession>
<reference evidence="1 2" key="1">
    <citation type="submission" date="2023-12" db="EMBL/GenBank/DDBJ databases">
        <title>Whole-genome sequencing of halo(alkali)philic microorganisms from hypersaline lakes.</title>
        <authorList>
            <person name="Sorokin D.Y."/>
            <person name="Merkel A.Y."/>
            <person name="Messina E."/>
            <person name="Yakimov M."/>
        </authorList>
    </citation>
    <scope>NUCLEOTIDE SEQUENCE [LARGE SCALE GENOMIC DNA]</scope>
    <source>
        <strain evidence="1 2">AB-CW1</strain>
    </source>
</reference>
<protein>
    <submittedName>
        <fullName evidence="1">Uncharacterized protein</fullName>
    </submittedName>
</protein>